<name>A0ABP1B1V5_9BRYO</name>
<evidence type="ECO:0000256" key="2">
    <source>
        <dbReference type="ARBA" id="ARBA00022741"/>
    </source>
</evidence>
<organism evidence="7 8">
    <name type="scientific">Sphagnum jensenii</name>
    <dbReference type="NCBI Taxonomy" id="128206"/>
    <lineage>
        <taxon>Eukaryota</taxon>
        <taxon>Viridiplantae</taxon>
        <taxon>Streptophyta</taxon>
        <taxon>Embryophyta</taxon>
        <taxon>Bryophyta</taxon>
        <taxon>Sphagnophytina</taxon>
        <taxon>Sphagnopsida</taxon>
        <taxon>Sphagnales</taxon>
        <taxon>Sphagnaceae</taxon>
        <taxon>Sphagnum</taxon>
    </lineage>
</organism>
<dbReference type="InterPro" id="IPR020575">
    <property type="entry name" value="Hsp90_N"/>
</dbReference>
<dbReference type="PANTHER" id="PTHR11528">
    <property type="entry name" value="HEAT SHOCK PROTEIN 90 FAMILY MEMBER"/>
    <property type="match status" value="1"/>
</dbReference>
<dbReference type="InterPro" id="IPR020568">
    <property type="entry name" value="Ribosomal_Su5_D2-typ_SF"/>
</dbReference>
<keyword evidence="4" id="KW-0143">Chaperone</keyword>
<dbReference type="PRINTS" id="PR00775">
    <property type="entry name" value="HEATSHOCK90"/>
</dbReference>
<dbReference type="SUPFAM" id="SSF54211">
    <property type="entry name" value="Ribosomal protein S5 domain 2-like"/>
    <property type="match status" value="1"/>
</dbReference>
<keyword evidence="2" id="KW-0547">Nucleotide-binding</keyword>
<evidence type="ECO:0000256" key="4">
    <source>
        <dbReference type="ARBA" id="ARBA00023186"/>
    </source>
</evidence>
<dbReference type="Proteomes" id="UP001497522">
    <property type="component" value="Chromosome 18"/>
</dbReference>
<protein>
    <recommendedName>
        <fullName evidence="6">Histidine kinase/HSP90-like ATPase domain-containing protein</fullName>
    </recommendedName>
</protein>
<evidence type="ECO:0000256" key="1">
    <source>
        <dbReference type="ARBA" id="ARBA00008239"/>
    </source>
</evidence>
<accession>A0ABP1B1V5</accession>
<dbReference type="InterPro" id="IPR003594">
    <property type="entry name" value="HATPase_dom"/>
</dbReference>
<feature type="region of interest" description="Disordered" evidence="5">
    <location>
        <begin position="220"/>
        <end position="260"/>
    </location>
</feature>
<feature type="region of interest" description="Disordered" evidence="5">
    <location>
        <begin position="686"/>
        <end position="714"/>
    </location>
</feature>
<dbReference type="InterPro" id="IPR036890">
    <property type="entry name" value="HATPase_C_sf"/>
</dbReference>
<feature type="domain" description="Histidine kinase/HSP90-like ATPase" evidence="6">
    <location>
        <begin position="35"/>
        <end position="189"/>
    </location>
</feature>
<dbReference type="Gene3D" id="3.30.565.10">
    <property type="entry name" value="Histidine kinase-like ATPase, C-terminal domain"/>
    <property type="match status" value="1"/>
</dbReference>
<dbReference type="NCBIfam" id="NF003555">
    <property type="entry name" value="PRK05218.1"/>
    <property type="match status" value="1"/>
</dbReference>
<evidence type="ECO:0000256" key="3">
    <source>
        <dbReference type="ARBA" id="ARBA00022840"/>
    </source>
</evidence>
<dbReference type="PROSITE" id="PS00298">
    <property type="entry name" value="HSP90"/>
    <property type="match status" value="1"/>
</dbReference>
<feature type="compositionally biased region" description="Acidic residues" evidence="5">
    <location>
        <begin position="225"/>
        <end position="235"/>
    </location>
</feature>
<dbReference type="InterPro" id="IPR019805">
    <property type="entry name" value="Heat_shock_protein_90_CS"/>
</dbReference>
<dbReference type="Pfam" id="PF02518">
    <property type="entry name" value="HATPase_c"/>
    <property type="match status" value="1"/>
</dbReference>
<dbReference type="Pfam" id="PF00183">
    <property type="entry name" value="HSP90"/>
    <property type="match status" value="1"/>
</dbReference>
<keyword evidence="8" id="KW-1185">Reference proteome</keyword>
<dbReference type="InterPro" id="IPR001404">
    <property type="entry name" value="Hsp90_fam"/>
</dbReference>
<reference evidence="7" key="1">
    <citation type="submission" date="2024-03" db="EMBL/GenBank/DDBJ databases">
        <authorList>
            <consortium name="ELIXIR-Norway"/>
            <consortium name="Elixir Norway"/>
        </authorList>
    </citation>
    <scope>NUCLEOTIDE SEQUENCE</scope>
</reference>
<comment type="similarity">
    <text evidence="1">Belongs to the heat shock protein 90 family.</text>
</comment>
<evidence type="ECO:0000256" key="5">
    <source>
        <dbReference type="SAM" id="MobiDB-lite"/>
    </source>
</evidence>
<evidence type="ECO:0000313" key="8">
    <source>
        <dbReference type="Proteomes" id="UP001497522"/>
    </source>
</evidence>
<feature type="compositionally biased region" description="Acidic residues" evidence="5">
    <location>
        <begin position="686"/>
        <end position="705"/>
    </location>
</feature>
<evidence type="ECO:0000259" key="6">
    <source>
        <dbReference type="SMART" id="SM00387"/>
    </source>
</evidence>
<dbReference type="Gene3D" id="3.30.230.80">
    <property type="match status" value="1"/>
</dbReference>
<feature type="compositionally biased region" description="Basic and acidic residues" evidence="5">
    <location>
        <begin position="236"/>
        <end position="255"/>
    </location>
</feature>
<dbReference type="PIRSF" id="PIRSF002583">
    <property type="entry name" value="Hsp90"/>
    <property type="match status" value="1"/>
</dbReference>
<dbReference type="CDD" id="cd16927">
    <property type="entry name" value="HATPase_Hsp90-like"/>
    <property type="match status" value="1"/>
</dbReference>
<sequence>MAVVSEEQVADVETFAFQAEINQLLSLIINTFYSNKEIFLRELISNASDALDKIRFEGLTDKSKLDSQPELFIHIVPDKATNSISIIDSGIGMTKADLVNNLGTIARSGTKSFMEALTAGADISMIGQFGVGFYSAYLVAEKVVVHSHHNDDEQYVWESQAGGSFTVRRDTGEELGRGTKIILYLKEDQLEYLEERKLKDLVKKHSEFISYPISLWTEKTTEKEVSDDEDEEAEKAEEKEIEEGKIEDVDDEEKKNSKKTKKVKEVSHEWALINKQKPIWMRPPDQITKEEYAAFYKSLTNDWEEPLAVKHFSVEGQLEFKSVLFVPKRAPFDMFDGRKKQNNIKLYVRRVFIMDNCEELIPEYLGFVKGIVDSEDLPLNISRETLQQNKILKVIRKNLVKKCLEMFNEISENKEDYNKFYESFGKNLKLGIHEDSVNRSKLADLLRYQSTKSGEDITSLKDYVTRMKDGQTDIYYITGESRKAVENSPFLEKLKKRGLEVLFMVDPIDEYAVQQLKEYDGKKLVSATKEGLKLDDTEEEAKKKVEVKAKFEGLCKVMKDILGGKVEKVEVSDRIVESPCCLVTGEYGWSANMERIMKAQALRDSSMGSYMSSKKTLEINPDNAIIIELRNRADADKSDKTVKDLVLLLFETAILTSGFSLEEPNTFGNRIHRMIKLGLSIDEDDSTAAALDDESEIPPLEDDVDEGSRMEEVD</sequence>
<dbReference type="EMBL" id="OZ023719">
    <property type="protein sequence ID" value="CAK9868747.1"/>
    <property type="molecule type" value="Genomic_DNA"/>
</dbReference>
<evidence type="ECO:0000313" key="7">
    <source>
        <dbReference type="EMBL" id="CAK9868747.1"/>
    </source>
</evidence>
<gene>
    <name evidence="7" type="ORF">CSSPJE1EN2_LOCUS11706</name>
</gene>
<dbReference type="SMART" id="SM00387">
    <property type="entry name" value="HATPase_c"/>
    <property type="match status" value="1"/>
</dbReference>
<dbReference type="InterPro" id="IPR037196">
    <property type="entry name" value="HSP90_C"/>
</dbReference>
<proteinExistence type="inferred from homology"/>
<dbReference type="Gene3D" id="1.20.120.790">
    <property type="entry name" value="Heat shock protein 90, C-terminal domain"/>
    <property type="match status" value="1"/>
</dbReference>
<keyword evidence="3" id="KW-0067">ATP-binding</keyword>
<dbReference type="HAMAP" id="MF_00505">
    <property type="entry name" value="HSP90"/>
    <property type="match status" value="1"/>
</dbReference>
<dbReference type="SUPFAM" id="SSF110942">
    <property type="entry name" value="HSP90 C-terminal domain"/>
    <property type="match status" value="1"/>
</dbReference>
<dbReference type="Gene3D" id="3.40.50.11260">
    <property type="match status" value="1"/>
</dbReference>
<dbReference type="SUPFAM" id="SSF55874">
    <property type="entry name" value="ATPase domain of HSP90 chaperone/DNA topoisomerase II/histidine kinase"/>
    <property type="match status" value="1"/>
</dbReference>